<organism evidence="2 3">
    <name type="scientific">Cohnella ginsengisoli</name>
    <dbReference type="NCBI Taxonomy" id="425004"/>
    <lineage>
        <taxon>Bacteria</taxon>
        <taxon>Bacillati</taxon>
        <taxon>Bacillota</taxon>
        <taxon>Bacilli</taxon>
        <taxon>Bacillales</taxon>
        <taxon>Paenibacillaceae</taxon>
        <taxon>Cohnella</taxon>
    </lineage>
</organism>
<keyword evidence="1" id="KW-0732">Signal</keyword>
<name>A0A9X4KLC0_9BACL</name>
<reference evidence="2 3" key="1">
    <citation type="submission" date="2022-10" db="EMBL/GenBank/DDBJ databases">
        <title>Comparative genomic analysis of Cohnella hashimotonis sp. nov., isolated from the International Space Station.</title>
        <authorList>
            <person name="Simpson A."/>
            <person name="Venkateswaran K."/>
        </authorList>
    </citation>
    <scope>NUCLEOTIDE SEQUENCE [LARGE SCALE GENOMIC DNA]</scope>
    <source>
        <strain evidence="2 3">DSM 18997</strain>
    </source>
</reference>
<evidence type="ECO:0000313" key="2">
    <source>
        <dbReference type="EMBL" id="MDG0793991.1"/>
    </source>
</evidence>
<dbReference type="EMBL" id="JAPDHZ010000006">
    <property type="protein sequence ID" value="MDG0793991.1"/>
    <property type="molecule type" value="Genomic_DNA"/>
</dbReference>
<gene>
    <name evidence="2" type="ORF">OMP38_26585</name>
</gene>
<feature type="chain" id="PRO_5040864699" description="WD40 repeat domain-containing protein" evidence="1">
    <location>
        <begin position="31"/>
        <end position="398"/>
    </location>
</feature>
<accession>A0A9X4KLC0</accession>
<protein>
    <recommendedName>
        <fullName evidence="4">WD40 repeat domain-containing protein</fullName>
    </recommendedName>
</protein>
<dbReference type="SUPFAM" id="SSF82171">
    <property type="entry name" value="DPP6 N-terminal domain-like"/>
    <property type="match status" value="1"/>
</dbReference>
<evidence type="ECO:0008006" key="4">
    <source>
        <dbReference type="Google" id="ProtNLM"/>
    </source>
</evidence>
<keyword evidence="3" id="KW-1185">Reference proteome</keyword>
<sequence length="398" mass="42306">MRLVTWRMAGKALRGGTLALALAAAFALQAGCASRLRSETVVIPDAAATAASTDGADSTFEVRSIFKVSFGKSAGYPLGWAADGRLIGYANDSDVGFVSLAAPYRDPVALSDPYIMPLGLSPDGRLLLGIAKDGEAKRDAYTLKLLAAEDGRDVAAIPYAAFKLRKYPFTWSDNSRYLAYGVREPGASADRIEVYDAKTGGTASYAWTGDTSSMATIVSVKLSNDGAKALIVYKDDEKSRDGQLREDLSYVMLAERADGAFESRYAHPLADAGSADWVNDSQIVFAGADDTLFGYDARNGALTVLAEGTGLFSLSADKQSIAFSRGDDTVAAGRLQGNNVLNEAVVYQGIVPVLLAWSPDGDRLLLEGTKPPYAQERAVPAPAEDADGRYASFVLQFR</sequence>
<evidence type="ECO:0000313" key="3">
    <source>
        <dbReference type="Proteomes" id="UP001153387"/>
    </source>
</evidence>
<evidence type="ECO:0000256" key="1">
    <source>
        <dbReference type="SAM" id="SignalP"/>
    </source>
</evidence>
<comment type="caution">
    <text evidence="2">The sequence shown here is derived from an EMBL/GenBank/DDBJ whole genome shotgun (WGS) entry which is preliminary data.</text>
</comment>
<proteinExistence type="predicted"/>
<dbReference type="Proteomes" id="UP001153387">
    <property type="component" value="Unassembled WGS sequence"/>
</dbReference>
<dbReference type="Gene3D" id="2.120.10.30">
    <property type="entry name" value="TolB, C-terminal domain"/>
    <property type="match status" value="1"/>
</dbReference>
<dbReference type="AlphaFoldDB" id="A0A9X4KLC0"/>
<feature type="signal peptide" evidence="1">
    <location>
        <begin position="1"/>
        <end position="30"/>
    </location>
</feature>
<dbReference type="InterPro" id="IPR011042">
    <property type="entry name" value="6-blade_b-propeller_TolB-like"/>
</dbReference>
<dbReference type="RefSeq" id="WP_277567767.1">
    <property type="nucleotide sequence ID" value="NZ_JAPDHZ010000006.1"/>
</dbReference>